<evidence type="ECO:0000259" key="2">
    <source>
        <dbReference type="Pfam" id="PF01243"/>
    </source>
</evidence>
<sequence>MSRNYHRLAFTATVLEASEGSDAARDPLSDDERDFIAGMDGFYLATVSRTGWPYVQFRGGPSGFVTTPDEHTIAWPDFSGNRQYISTGNLTQDDRAALIFLDYAHPARLKVYGHASIADIRSSSPEAVSDAVTFSRARAEREIRIEVSAYDWNCPQHITPRYTAEQLAPVWGRLRQRVSELEAENARLRRQSATGADEDEHDV</sequence>
<dbReference type="PANTHER" id="PTHR42815">
    <property type="entry name" value="FAD-BINDING, PUTATIVE (AFU_ORTHOLOGUE AFUA_6G07600)-RELATED"/>
    <property type="match status" value="1"/>
</dbReference>
<dbReference type="PANTHER" id="PTHR42815:SF2">
    <property type="entry name" value="FAD-BINDING, PUTATIVE (AFU_ORTHOLOGUE AFUA_6G07600)-RELATED"/>
    <property type="match status" value="1"/>
</dbReference>
<accession>A0A6J4M8G3</accession>
<evidence type="ECO:0000313" key="3">
    <source>
        <dbReference type="EMBL" id="CAA9351264.1"/>
    </source>
</evidence>
<dbReference type="Gene3D" id="2.30.110.10">
    <property type="entry name" value="Electron Transport, Fmn-binding Protein, Chain A"/>
    <property type="match status" value="1"/>
</dbReference>
<protein>
    <submittedName>
        <fullName evidence="3">Flavodoxin reductases (Ferredoxin-NADPH reductases) family 1</fullName>
    </submittedName>
</protein>
<dbReference type="Pfam" id="PF01243">
    <property type="entry name" value="PNPOx_N"/>
    <property type="match status" value="1"/>
</dbReference>
<dbReference type="InterPro" id="IPR011576">
    <property type="entry name" value="Pyridox_Oxase_N"/>
</dbReference>
<keyword evidence="1" id="KW-0175">Coiled coil</keyword>
<dbReference type="EMBL" id="CADCUI010000038">
    <property type="protein sequence ID" value="CAA9351264.1"/>
    <property type="molecule type" value="Genomic_DNA"/>
</dbReference>
<evidence type="ECO:0000256" key="1">
    <source>
        <dbReference type="SAM" id="Coils"/>
    </source>
</evidence>
<dbReference type="SUPFAM" id="SSF50475">
    <property type="entry name" value="FMN-binding split barrel"/>
    <property type="match status" value="1"/>
</dbReference>
<name>A0A6J4M8G3_9ACTN</name>
<reference evidence="3" key="1">
    <citation type="submission" date="2020-02" db="EMBL/GenBank/DDBJ databases">
        <authorList>
            <person name="Meier V. D."/>
        </authorList>
    </citation>
    <scope>NUCLEOTIDE SEQUENCE</scope>
    <source>
        <strain evidence="3">AVDCRST_MAG34</strain>
    </source>
</reference>
<feature type="domain" description="Pyridoxamine 5'-phosphate oxidase N-terminal" evidence="2">
    <location>
        <begin position="32"/>
        <end position="124"/>
    </location>
</feature>
<proteinExistence type="predicted"/>
<dbReference type="AlphaFoldDB" id="A0A6J4M8G3"/>
<feature type="coiled-coil region" evidence="1">
    <location>
        <begin position="171"/>
        <end position="198"/>
    </location>
</feature>
<gene>
    <name evidence="3" type="ORF">AVDCRST_MAG34-1774</name>
</gene>
<dbReference type="InterPro" id="IPR012349">
    <property type="entry name" value="Split_barrel_FMN-bd"/>
</dbReference>
<organism evidence="3">
    <name type="scientific">uncultured Nocardioidaceae bacterium</name>
    <dbReference type="NCBI Taxonomy" id="253824"/>
    <lineage>
        <taxon>Bacteria</taxon>
        <taxon>Bacillati</taxon>
        <taxon>Actinomycetota</taxon>
        <taxon>Actinomycetes</taxon>
        <taxon>Propionibacteriales</taxon>
        <taxon>Nocardioidaceae</taxon>
        <taxon>environmental samples</taxon>
    </lineage>
</organism>